<evidence type="ECO:0000313" key="1">
    <source>
        <dbReference type="EMBL" id="CAD8052013.1"/>
    </source>
</evidence>
<dbReference type="Proteomes" id="UP000692954">
    <property type="component" value="Unassembled WGS sequence"/>
</dbReference>
<name>A0A8S1KBX9_9CILI</name>
<comment type="caution">
    <text evidence="1">The sequence shown here is derived from an EMBL/GenBank/DDBJ whole genome shotgun (WGS) entry which is preliminary data.</text>
</comment>
<evidence type="ECO:0000313" key="2">
    <source>
        <dbReference type="Proteomes" id="UP000692954"/>
    </source>
</evidence>
<reference evidence="1" key="1">
    <citation type="submission" date="2021-01" db="EMBL/GenBank/DDBJ databases">
        <authorList>
            <consortium name="Genoscope - CEA"/>
            <person name="William W."/>
        </authorList>
    </citation>
    <scope>NUCLEOTIDE SEQUENCE</scope>
</reference>
<gene>
    <name evidence="1" type="ORF">PSON_ATCC_30995.1.T0060209</name>
</gene>
<dbReference type="OrthoDB" id="302641at2759"/>
<protein>
    <submittedName>
        <fullName evidence="1">Uncharacterized protein</fullName>
    </submittedName>
</protein>
<proteinExistence type="predicted"/>
<dbReference type="EMBL" id="CAJJDN010000006">
    <property type="protein sequence ID" value="CAD8052013.1"/>
    <property type="molecule type" value="Genomic_DNA"/>
</dbReference>
<keyword evidence="2" id="KW-1185">Reference proteome</keyword>
<organism evidence="1 2">
    <name type="scientific">Paramecium sonneborni</name>
    <dbReference type="NCBI Taxonomy" id="65129"/>
    <lineage>
        <taxon>Eukaryota</taxon>
        <taxon>Sar</taxon>
        <taxon>Alveolata</taxon>
        <taxon>Ciliophora</taxon>
        <taxon>Intramacronucleata</taxon>
        <taxon>Oligohymenophorea</taxon>
        <taxon>Peniculida</taxon>
        <taxon>Parameciidae</taxon>
        <taxon>Paramecium</taxon>
    </lineage>
</organism>
<sequence>MNSLQQKLKLNIGTQTKTDSSLLPDIVQKSPKMILRNLQSTKLRSQEYINTERVIEIKDVIVSNHSRQTSLSKMNLSQCKQRINKLANDDNRVCLPNFKKWNKEKAKKMLCEYIKQNNKYTNKIIVKLPEYEKKAPFIAEQFSFIEKILPQNQKFRRQLGFSEESILRNNLLLEKMLLERLL</sequence>
<accession>A0A8S1KBX9</accession>
<dbReference type="AlphaFoldDB" id="A0A8S1KBX9"/>